<dbReference type="OrthoDB" id="9771966at2"/>
<keyword evidence="3" id="KW-1185">Reference proteome</keyword>
<dbReference type="PROSITE" id="PS51257">
    <property type="entry name" value="PROKAR_LIPOPROTEIN"/>
    <property type="match status" value="1"/>
</dbReference>
<dbReference type="Proteomes" id="UP000184268">
    <property type="component" value="Unassembled WGS sequence"/>
</dbReference>
<dbReference type="PANTHER" id="PTHR10151:SF120">
    <property type="entry name" value="BIS(5'-ADENOSYL)-TRIPHOSPHATASE"/>
    <property type="match status" value="1"/>
</dbReference>
<feature type="chain" id="PRO_5009915324" evidence="1">
    <location>
        <begin position="19"/>
        <end position="414"/>
    </location>
</feature>
<dbReference type="SUPFAM" id="SSF53649">
    <property type="entry name" value="Alkaline phosphatase-like"/>
    <property type="match status" value="1"/>
</dbReference>
<sequence length="414" mass="46184">MRLGALLISLLSSLLLLAGCATNSEDSKQPHLLLISIDGYRYDYTELHQPPMLSEFAKDSAMVERFTPAYPTLTFPNHVTLVTGLLPEHHGIVANGFYSPELQEYYSPGKTDNDGRFYGGVPLWSLAESQDMKAATYFWVGSEAEIAGYRPSYWKPFVYIEDFQIRVDQVVDWFALPQDERPQLVTLYFSEVDSAGHRFGPDAPQTRDALHKVDAALAQLFARLDELSEQEGLDINIIITSDHGMANVEDDPRYNVDDVLRDHPELKEKFLIRGTAAVYNIHKQDGATDADLEQIVALFNATDGVEAFQRNDVPLRLRFKGHSAVGDAIIVTNDHYLTYDGARPGPIGMHGYETAAVPQMNTLMMARGPAFEPHARIEQADNIHLYPLMAEILGLTIEQPIDGELAPLAPLLAR</sequence>
<dbReference type="Pfam" id="PF01663">
    <property type="entry name" value="Phosphodiest"/>
    <property type="match status" value="1"/>
</dbReference>
<dbReference type="Gene3D" id="3.40.720.10">
    <property type="entry name" value="Alkaline Phosphatase, subunit A"/>
    <property type="match status" value="1"/>
</dbReference>
<dbReference type="GO" id="GO:0016787">
    <property type="term" value="F:hydrolase activity"/>
    <property type="evidence" value="ECO:0007669"/>
    <property type="project" value="UniProtKB-ARBA"/>
</dbReference>
<evidence type="ECO:0000313" key="2">
    <source>
        <dbReference type="EMBL" id="SHI14736.1"/>
    </source>
</evidence>
<feature type="signal peptide" evidence="1">
    <location>
        <begin position="1"/>
        <end position="18"/>
    </location>
</feature>
<gene>
    <name evidence="2" type="ORF">SAMN02745129_4349</name>
</gene>
<dbReference type="InterPro" id="IPR017850">
    <property type="entry name" value="Alkaline_phosphatase_core_sf"/>
</dbReference>
<keyword evidence="1" id="KW-0732">Signal</keyword>
<dbReference type="EMBL" id="FQXG01000008">
    <property type="protein sequence ID" value="SHI14736.1"/>
    <property type="molecule type" value="Genomic_DNA"/>
</dbReference>
<dbReference type="RefSeq" id="WP_067660184.1">
    <property type="nucleotide sequence ID" value="NZ_FQXG01000008.1"/>
</dbReference>
<accession>A0A1M5YRN0</accession>
<name>A0A1M5YRN0_9GAMM</name>
<dbReference type="InterPro" id="IPR002591">
    <property type="entry name" value="Phosphodiest/P_Trfase"/>
</dbReference>
<evidence type="ECO:0000313" key="3">
    <source>
        <dbReference type="Proteomes" id="UP000184268"/>
    </source>
</evidence>
<proteinExistence type="predicted"/>
<dbReference type="AlphaFoldDB" id="A0A1M5YRN0"/>
<evidence type="ECO:0000256" key="1">
    <source>
        <dbReference type="SAM" id="SignalP"/>
    </source>
</evidence>
<dbReference type="STRING" id="299255.SAMN02745129_4349"/>
<protein>
    <submittedName>
        <fullName evidence="2">Type I phosphodiesterase / nucleotide pyrophosphatase</fullName>
    </submittedName>
</protein>
<dbReference type="CDD" id="cd16018">
    <property type="entry name" value="Enpp"/>
    <property type="match status" value="1"/>
</dbReference>
<reference evidence="2 3" key="1">
    <citation type="submission" date="2016-11" db="EMBL/GenBank/DDBJ databases">
        <authorList>
            <person name="Jaros S."/>
            <person name="Januszkiewicz K."/>
            <person name="Wedrychowicz H."/>
        </authorList>
    </citation>
    <scope>NUCLEOTIDE SEQUENCE [LARGE SCALE GENOMIC DNA]</scope>
    <source>
        <strain evidence="2 3">DSM 16917</strain>
    </source>
</reference>
<dbReference type="Gene3D" id="3.30.1360.180">
    <property type="match status" value="1"/>
</dbReference>
<organism evidence="2 3">
    <name type="scientific">Ferrimonas marina</name>
    <dbReference type="NCBI Taxonomy" id="299255"/>
    <lineage>
        <taxon>Bacteria</taxon>
        <taxon>Pseudomonadati</taxon>
        <taxon>Pseudomonadota</taxon>
        <taxon>Gammaproteobacteria</taxon>
        <taxon>Alteromonadales</taxon>
        <taxon>Ferrimonadaceae</taxon>
        <taxon>Ferrimonas</taxon>
    </lineage>
</organism>
<dbReference type="PANTHER" id="PTHR10151">
    <property type="entry name" value="ECTONUCLEOTIDE PYROPHOSPHATASE/PHOSPHODIESTERASE"/>
    <property type="match status" value="1"/>
</dbReference>